<dbReference type="AlphaFoldDB" id="A0A1H3XR43"/>
<feature type="transmembrane region" description="Helical" evidence="1">
    <location>
        <begin position="99"/>
        <end position="121"/>
    </location>
</feature>
<evidence type="ECO:0000313" key="3">
    <source>
        <dbReference type="Proteomes" id="UP000198773"/>
    </source>
</evidence>
<keyword evidence="1" id="KW-0812">Transmembrane</keyword>
<feature type="transmembrane region" description="Helical" evidence="1">
    <location>
        <begin position="222"/>
        <end position="240"/>
    </location>
</feature>
<keyword evidence="1" id="KW-1133">Transmembrane helix</keyword>
<dbReference type="STRING" id="152573.SAMN04488051_101356"/>
<feature type="transmembrane region" description="Helical" evidence="1">
    <location>
        <begin position="45"/>
        <end position="78"/>
    </location>
</feature>
<gene>
    <name evidence="2" type="ORF">SAMN04488051_101356</name>
</gene>
<accession>A0A1H3XR43</accession>
<dbReference type="Proteomes" id="UP000198773">
    <property type="component" value="Unassembled WGS sequence"/>
</dbReference>
<reference evidence="2 3" key="1">
    <citation type="submission" date="2016-10" db="EMBL/GenBank/DDBJ databases">
        <authorList>
            <person name="de Groot N.N."/>
        </authorList>
    </citation>
    <scope>NUCLEOTIDE SEQUENCE [LARGE SCALE GENOMIC DNA]</scope>
    <source>
        <strain evidence="2 3">CGMCC 1.3430</strain>
    </source>
</reference>
<name>A0A1H3XR43_ALKAM</name>
<organism evidence="2 3">
    <name type="scientific">Alkalimonas amylolytica</name>
    <dbReference type="NCBI Taxonomy" id="152573"/>
    <lineage>
        <taxon>Bacteria</taxon>
        <taxon>Pseudomonadati</taxon>
        <taxon>Pseudomonadota</taxon>
        <taxon>Gammaproteobacteria</taxon>
        <taxon>Alkalimonas</taxon>
    </lineage>
</organism>
<sequence length="330" mass="37253">MDASKIKQYLYGNISTVFWFSFLSLGGAVYSLYYSNIGYMPDLDFQSAVTFLAVASITATLLVILFMVSLIIPGVFWVETWSNDSKFKRYWEKEDGSKNFLRVVGWFVIPLLFWLGVVVVIISEKPIYLPVFLIVLILVGWILNKKSQLTGKELATEYGRLVFTSIGCTFLAFFPIYIVSILTFSGVETTKGSSIFVGFLVAFAIGFINLLAIMKRKSQNGLIYYSVLGLTAFFILFSSFEMFHRIPERVMEIYKFGAIKNASVVFKSEACLPLKMQGVIQSFEAEAPCKVSELTILSRLGEEFYIEKDKIRIAINKSDVISWAVSKPDA</sequence>
<proteinExistence type="predicted"/>
<dbReference type="OrthoDB" id="6181817at2"/>
<dbReference type="RefSeq" id="WP_091338533.1">
    <property type="nucleotide sequence ID" value="NZ_FNRM01000001.1"/>
</dbReference>
<feature type="transmembrane region" description="Helical" evidence="1">
    <location>
        <begin position="127"/>
        <end position="143"/>
    </location>
</feature>
<keyword evidence="1" id="KW-0472">Membrane</keyword>
<feature type="transmembrane region" description="Helical" evidence="1">
    <location>
        <begin position="163"/>
        <end position="187"/>
    </location>
</feature>
<evidence type="ECO:0000256" key="1">
    <source>
        <dbReference type="SAM" id="Phobius"/>
    </source>
</evidence>
<keyword evidence="3" id="KW-1185">Reference proteome</keyword>
<evidence type="ECO:0000313" key="2">
    <source>
        <dbReference type="EMBL" id="SEA01869.1"/>
    </source>
</evidence>
<dbReference type="EMBL" id="FNRM01000001">
    <property type="protein sequence ID" value="SEA01869.1"/>
    <property type="molecule type" value="Genomic_DNA"/>
</dbReference>
<feature type="transmembrane region" description="Helical" evidence="1">
    <location>
        <begin position="12"/>
        <end position="33"/>
    </location>
</feature>
<feature type="transmembrane region" description="Helical" evidence="1">
    <location>
        <begin position="193"/>
        <end position="213"/>
    </location>
</feature>
<protein>
    <submittedName>
        <fullName evidence="2">Uncharacterized protein</fullName>
    </submittedName>
</protein>